<keyword evidence="2" id="KW-1185">Reference proteome</keyword>
<protein>
    <submittedName>
        <fullName evidence="1">Uncharacterized protein</fullName>
    </submittedName>
</protein>
<reference evidence="1 2" key="1">
    <citation type="journal article" date="2018" name="IMA Fungus">
        <title>IMA Genome-F 9: Draft genome sequence of Annulohypoxylon stygium, Aspergillus mulundensis, Berkeleyomyces basicola (syn. Thielaviopsis basicola), Ceratocystis smalleyi, two Cercospora beticola strains, Coleophoma cylindrospora, Fusarium fracticaudum, Phialophora cf. hyalina, and Morchella septimelata.</title>
        <authorList>
            <person name="Wingfield B.D."/>
            <person name="Bills G.F."/>
            <person name="Dong Y."/>
            <person name="Huang W."/>
            <person name="Nel W.J."/>
            <person name="Swalarsk-Parry B.S."/>
            <person name="Vaghefi N."/>
            <person name="Wilken P.M."/>
            <person name="An Z."/>
            <person name="de Beer Z.W."/>
            <person name="De Vos L."/>
            <person name="Chen L."/>
            <person name="Duong T.A."/>
            <person name="Gao Y."/>
            <person name="Hammerbacher A."/>
            <person name="Kikkert J.R."/>
            <person name="Li Y."/>
            <person name="Li H."/>
            <person name="Li K."/>
            <person name="Li Q."/>
            <person name="Liu X."/>
            <person name="Ma X."/>
            <person name="Naidoo K."/>
            <person name="Pethybridge S.J."/>
            <person name="Sun J."/>
            <person name="Steenkamp E.T."/>
            <person name="van der Nest M.A."/>
            <person name="van Wyk S."/>
            <person name="Wingfield M.J."/>
            <person name="Xiong C."/>
            <person name="Yue Q."/>
            <person name="Zhang X."/>
        </authorList>
    </citation>
    <scope>NUCLEOTIDE SEQUENCE [LARGE SCALE GENOMIC DNA]</scope>
    <source>
        <strain evidence="1 2">BP5796</strain>
    </source>
</reference>
<organism evidence="1 2">
    <name type="scientific">Coleophoma crateriformis</name>
    <dbReference type="NCBI Taxonomy" id="565419"/>
    <lineage>
        <taxon>Eukaryota</taxon>
        <taxon>Fungi</taxon>
        <taxon>Dikarya</taxon>
        <taxon>Ascomycota</taxon>
        <taxon>Pezizomycotina</taxon>
        <taxon>Leotiomycetes</taxon>
        <taxon>Helotiales</taxon>
        <taxon>Dermateaceae</taxon>
        <taxon>Coleophoma</taxon>
    </lineage>
</organism>
<dbReference type="AlphaFoldDB" id="A0A3D8QU09"/>
<evidence type="ECO:0000313" key="1">
    <source>
        <dbReference type="EMBL" id="RDW65323.1"/>
    </source>
</evidence>
<name>A0A3D8QU09_9HELO</name>
<evidence type="ECO:0000313" key="2">
    <source>
        <dbReference type="Proteomes" id="UP000256328"/>
    </source>
</evidence>
<proteinExistence type="predicted"/>
<sequence>MDRFYLDMEQQSEDSLVQLYRMQNQRLQRRAHDEQKLQQSAQVAHANMMAYGNAGPPSQNIFPSIGPQVSYIQPQVCAMQTMAPVNNYQYLPPQRPYPAPPNQPDQPAYNYPPYNTPYYLSEEPPPCFQAGFTYQERYSRQGECTTNYYSPYLQPSLAFQPPPNCYPPPAPQFYPAFQSPPPVSYSPALHPLPGYGVQVRNPQQQWDNSMVDYANPLQFTRQAVAIEQQPPVVLAPPQKRQTEPVQTQPRAQVITIAPQSPINLVSPEPQPVQIRQESTIRVQLPEASVQSPALQIEGVPTPDLTAAGGELEPWNSESDIKDFEAFLKSMDLPTFEEYLLPHITEENKRMPWPEGGS</sequence>
<dbReference type="Proteomes" id="UP000256328">
    <property type="component" value="Unassembled WGS sequence"/>
</dbReference>
<comment type="caution">
    <text evidence="1">The sequence shown here is derived from an EMBL/GenBank/DDBJ whole genome shotgun (WGS) entry which is preliminary data.</text>
</comment>
<dbReference type="OrthoDB" id="10383500at2759"/>
<accession>A0A3D8QU09</accession>
<gene>
    <name evidence="1" type="ORF">BP5796_10015</name>
</gene>
<dbReference type="EMBL" id="PDLN01000015">
    <property type="protein sequence ID" value="RDW65323.1"/>
    <property type="molecule type" value="Genomic_DNA"/>
</dbReference>